<evidence type="ECO:0000256" key="1">
    <source>
        <dbReference type="RuleBase" id="RU369002"/>
    </source>
</evidence>
<keyword evidence="4" id="KW-1185">Reference proteome</keyword>
<dbReference type="EMBL" id="JAEPRE010000192">
    <property type="protein sequence ID" value="KAG2230623.1"/>
    <property type="molecule type" value="Genomic_DNA"/>
</dbReference>
<evidence type="ECO:0000259" key="2">
    <source>
        <dbReference type="PROSITE" id="PS50177"/>
    </source>
</evidence>
<dbReference type="Proteomes" id="UP000613177">
    <property type="component" value="Unassembled WGS sequence"/>
</dbReference>
<dbReference type="SUPFAM" id="SSF54427">
    <property type="entry name" value="NTF2-like"/>
    <property type="match status" value="1"/>
</dbReference>
<keyword evidence="1" id="KW-0653">Protein transport</keyword>
<dbReference type="GO" id="GO:0005634">
    <property type="term" value="C:nucleus"/>
    <property type="evidence" value="ECO:0007669"/>
    <property type="project" value="UniProtKB-SubCell"/>
</dbReference>
<dbReference type="InterPro" id="IPR018222">
    <property type="entry name" value="Nuclear_transport_factor_2_euk"/>
</dbReference>
<dbReference type="GO" id="GO:0006913">
    <property type="term" value="P:nucleocytoplasmic transport"/>
    <property type="evidence" value="ECO:0007669"/>
    <property type="project" value="UniProtKB-UniRule"/>
</dbReference>
<dbReference type="InterPro" id="IPR002075">
    <property type="entry name" value="NTF2_dom"/>
</dbReference>
<accession>A0A8H7SMD5</accession>
<dbReference type="GO" id="GO:0051028">
    <property type="term" value="P:mRNA transport"/>
    <property type="evidence" value="ECO:0007669"/>
    <property type="project" value="UniProtKB-UniRule"/>
</dbReference>
<keyword evidence="1" id="KW-0539">Nucleus</keyword>
<name>A0A8H7SMD5_9FUNG</name>
<comment type="subcellular location">
    <subcellularLocation>
        <location evidence="1">Cytoplasm</location>
    </subcellularLocation>
    <subcellularLocation>
        <location evidence="1">Nucleus</location>
    </subcellularLocation>
</comment>
<keyword evidence="1" id="KW-0963">Cytoplasm</keyword>
<protein>
    <recommendedName>
        <fullName evidence="2">NTF2 domain-containing protein</fullName>
    </recommendedName>
</protein>
<comment type="function">
    <text evidence="1">Has a role in nuclear-cytoplasmic transport of proteins and mRNAs.</text>
</comment>
<dbReference type="GO" id="GO:0005737">
    <property type="term" value="C:cytoplasm"/>
    <property type="evidence" value="ECO:0007669"/>
    <property type="project" value="UniProtKB-SubCell"/>
</dbReference>
<feature type="domain" description="NTF2" evidence="2">
    <location>
        <begin position="7"/>
        <end position="96"/>
    </location>
</feature>
<reference evidence="3" key="1">
    <citation type="submission" date="2021-01" db="EMBL/GenBank/DDBJ databases">
        <title>Metabolic potential, ecology and presence of endohyphal bacteria is reflected in genomic diversity of Mucoromycotina.</title>
        <authorList>
            <person name="Muszewska A."/>
            <person name="Okrasinska A."/>
            <person name="Steczkiewicz K."/>
            <person name="Drgas O."/>
            <person name="Orlowska M."/>
            <person name="Perlinska-Lenart U."/>
            <person name="Aleksandrzak-Piekarczyk T."/>
            <person name="Szatraj K."/>
            <person name="Zielenkiewicz U."/>
            <person name="Pilsyk S."/>
            <person name="Malc E."/>
            <person name="Mieczkowski P."/>
            <person name="Kruszewska J.S."/>
            <person name="Biernat P."/>
            <person name="Pawlowska J."/>
        </authorList>
    </citation>
    <scope>NUCLEOTIDE SEQUENCE</scope>
    <source>
        <strain evidence="3">WA0000018081</strain>
    </source>
</reference>
<dbReference type="InterPro" id="IPR032710">
    <property type="entry name" value="NTF2-like_dom_sf"/>
</dbReference>
<dbReference type="GO" id="GO:0015031">
    <property type="term" value="P:protein transport"/>
    <property type="evidence" value="ECO:0007669"/>
    <property type="project" value="UniProtKB-KW"/>
</dbReference>
<dbReference type="Pfam" id="PF02136">
    <property type="entry name" value="NTF2"/>
    <property type="match status" value="1"/>
</dbReference>
<dbReference type="PROSITE" id="PS50177">
    <property type="entry name" value="NTF2_DOMAIN"/>
    <property type="match status" value="1"/>
</dbReference>
<dbReference type="AlphaFoldDB" id="A0A8H7SMD5"/>
<proteinExistence type="predicted"/>
<organism evidence="3 4">
    <name type="scientific">Thamnidium elegans</name>
    <dbReference type="NCBI Taxonomy" id="101142"/>
    <lineage>
        <taxon>Eukaryota</taxon>
        <taxon>Fungi</taxon>
        <taxon>Fungi incertae sedis</taxon>
        <taxon>Mucoromycota</taxon>
        <taxon>Mucoromycotina</taxon>
        <taxon>Mucoromycetes</taxon>
        <taxon>Mucorales</taxon>
        <taxon>Mucorineae</taxon>
        <taxon>Mucoraceae</taxon>
        <taxon>Thamnidium</taxon>
    </lineage>
</organism>
<dbReference type="InterPro" id="IPR045875">
    <property type="entry name" value="NTF2"/>
</dbReference>
<comment type="caution">
    <text evidence="3">The sequence shown here is derived from an EMBL/GenBank/DDBJ whole genome shotgun (WGS) entry which is preliminary data.</text>
</comment>
<dbReference type="CDD" id="cd00780">
    <property type="entry name" value="NTF2"/>
    <property type="match status" value="1"/>
</dbReference>
<gene>
    <name evidence="3" type="ORF">INT48_009613</name>
</gene>
<dbReference type="Gene3D" id="3.10.450.50">
    <property type="match status" value="1"/>
</dbReference>
<feature type="non-terminal residue" evidence="3">
    <location>
        <position position="1"/>
    </location>
</feature>
<evidence type="ECO:0000313" key="3">
    <source>
        <dbReference type="EMBL" id="KAG2230623.1"/>
    </source>
</evidence>
<sequence length="96" mass="10630">MADINQIATAFTQFYYETFDRSRQELTPLYRDQSMLTFEGQQFSSAANIVEKLVVSILCISLPFQKVQHRISTTDAQPGNPTSGSIIVAVTGALLV</sequence>
<evidence type="ECO:0000313" key="4">
    <source>
        <dbReference type="Proteomes" id="UP000613177"/>
    </source>
</evidence>
<keyword evidence="1" id="KW-0813">Transport</keyword>
<dbReference type="PANTHER" id="PTHR12612">
    <property type="entry name" value="NUCLEAR TRANSPORT FACTOR 2"/>
    <property type="match status" value="1"/>
</dbReference>